<proteinExistence type="predicted"/>
<sequence>MKKKIVIPLMLTVAFLLLAIGVKAASPSPATDSAVQEIRDKVKEIVQEKIKDTQQGQKAGFFGEISKITDSALTLQTNQGDKELQIATDAAIIKSGKKSTLEDLETGSFAIAMGYLEDTNLLNTKRLVVGKKTELAIREVAFGQVTDISSEEEILTIKNEKKSLIYTIEINSKTVITKEVDGKATKVKFGDIVKGDKLVAIGAPSENEHKIITAKIIRIISEATATPEATPTP</sequence>
<evidence type="ECO:0000256" key="1">
    <source>
        <dbReference type="SAM" id="SignalP"/>
    </source>
</evidence>
<evidence type="ECO:0000313" key="3">
    <source>
        <dbReference type="Proteomes" id="UP000229753"/>
    </source>
</evidence>
<feature type="signal peptide" evidence="1">
    <location>
        <begin position="1"/>
        <end position="24"/>
    </location>
</feature>
<protein>
    <recommendedName>
        <fullName evidence="4">DUF5666 domain-containing protein</fullName>
    </recommendedName>
</protein>
<keyword evidence="1" id="KW-0732">Signal</keyword>
<evidence type="ECO:0008006" key="4">
    <source>
        <dbReference type="Google" id="ProtNLM"/>
    </source>
</evidence>
<dbReference type="AlphaFoldDB" id="A0A2M7TNU7"/>
<accession>A0A2M7TNU7</accession>
<reference evidence="3" key="1">
    <citation type="submission" date="2017-09" db="EMBL/GenBank/DDBJ databases">
        <title>Depth-based differentiation of microbial function through sediment-hosted aquifers and enrichment of novel symbionts in the deep terrestrial subsurface.</title>
        <authorList>
            <person name="Probst A.J."/>
            <person name="Ladd B."/>
            <person name="Jarett J.K."/>
            <person name="Geller-Mcgrath D.E."/>
            <person name="Sieber C.M.K."/>
            <person name="Emerson J.B."/>
            <person name="Anantharaman K."/>
            <person name="Thomas B.C."/>
            <person name="Malmstrom R."/>
            <person name="Stieglmeier M."/>
            <person name="Klingl A."/>
            <person name="Woyke T."/>
            <person name="Ryan C.M."/>
            <person name="Banfield J.F."/>
        </authorList>
    </citation>
    <scope>NUCLEOTIDE SEQUENCE [LARGE SCALE GENOMIC DNA]</scope>
</reference>
<evidence type="ECO:0000313" key="2">
    <source>
        <dbReference type="EMBL" id="PIZ49678.1"/>
    </source>
</evidence>
<gene>
    <name evidence="2" type="ORF">COY29_01260</name>
</gene>
<name>A0A2M7TNU7_9BACT</name>
<comment type="caution">
    <text evidence="2">The sequence shown here is derived from an EMBL/GenBank/DDBJ whole genome shotgun (WGS) entry which is preliminary data.</text>
</comment>
<organism evidence="2 3">
    <name type="scientific">Candidatus Woesebacteria bacterium CG_4_10_14_0_2_um_filter_39_14</name>
    <dbReference type="NCBI Taxonomy" id="1975054"/>
    <lineage>
        <taxon>Bacteria</taxon>
        <taxon>Candidatus Woeseibacteriota</taxon>
    </lineage>
</organism>
<dbReference type="EMBL" id="PFNO01000040">
    <property type="protein sequence ID" value="PIZ49678.1"/>
    <property type="molecule type" value="Genomic_DNA"/>
</dbReference>
<feature type="chain" id="PRO_5014818425" description="DUF5666 domain-containing protein" evidence="1">
    <location>
        <begin position="25"/>
        <end position="233"/>
    </location>
</feature>
<dbReference type="Proteomes" id="UP000229753">
    <property type="component" value="Unassembled WGS sequence"/>
</dbReference>